<name>A0ABQ5KEQ7_9EUKA</name>
<dbReference type="SUPFAM" id="SSF53790">
    <property type="entry name" value="Tetrapyrrole methylase"/>
    <property type="match status" value="1"/>
</dbReference>
<comment type="pathway">
    <text evidence="1">Cofactor biosynthesis; adenosylcobalamin biosynthesis.</text>
</comment>
<gene>
    <name evidence="7" type="ORF">ADUPG1_001812</name>
</gene>
<evidence type="ECO:0000313" key="7">
    <source>
        <dbReference type="EMBL" id="GKT31035.1"/>
    </source>
</evidence>
<evidence type="ECO:0000313" key="8">
    <source>
        <dbReference type="Proteomes" id="UP001057375"/>
    </source>
</evidence>
<dbReference type="InterPro" id="IPR050714">
    <property type="entry name" value="Cobalamin_biosynth_MTase"/>
</dbReference>
<feature type="domain" description="Tetrapyrrole methylase" evidence="6">
    <location>
        <begin position="11"/>
        <end position="103"/>
    </location>
</feature>
<dbReference type="PANTHER" id="PTHR43182:SF1">
    <property type="entry name" value="COBALT-PRECORRIN-7 C(5)-METHYLTRANSFERASE"/>
    <property type="match status" value="1"/>
</dbReference>
<keyword evidence="5" id="KW-0949">S-adenosyl-L-methionine</keyword>
<dbReference type="InterPro" id="IPR035996">
    <property type="entry name" value="4pyrrol_Methylase_sf"/>
</dbReference>
<dbReference type="PANTHER" id="PTHR43182">
    <property type="entry name" value="COBALT-PRECORRIN-6B C(15)-METHYLTRANSFERASE (DECARBOXYLATING)"/>
    <property type="match status" value="1"/>
</dbReference>
<comment type="caution">
    <text evidence="7">The sequence shown here is derived from an EMBL/GenBank/DDBJ whole genome shotgun (WGS) entry which is preliminary data.</text>
</comment>
<sequence length="111" mass="11835">MKHNIKHPLQIIGLHPGSLKPTQEAEANISDAAVISGGKRLLDSFPEFKGPKIPFASPVKEYAETLKCLQQEDKKVVLLADGDPLLFGIAASLIPLLGEENVAVSPALEGL</sequence>
<evidence type="ECO:0000256" key="1">
    <source>
        <dbReference type="ARBA" id="ARBA00004953"/>
    </source>
</evidence>
<dbReference type="InterPro" id="IPR000878">
    <property type="entry name" value="4pyrrol_Mease"/>
</dbReference>
<organism evidence="7 8">
    <name type="scientific">Aduncisulcus paluster</name>
    <dbReference type="NCBI Taxonomy" id="2918883"/>
    <lineage>
        <taxon>Eukaryota</taxon>
        <taxon>Metamonada</taxon>
        <taxon>Carpediemonas-like organisms</taxon>
        <taxon>Aduncisulcus</taxon>
    </lineage>
</organism>
<keyword evidence="8" id="KW-1185">Reference proteome</keyword>
<evidence type="ECO:0000256" key="2">
    <source>
        <dbReference type="ARBA" id="ARBA00022573"/>
    </source>
</evidence>
<keyword evidence="2" id="KW-0169">Cobalamin biosynthesis</keyword>
<proteinExistence type="predicted"/>
<evidence type="ECO:0000256" key="5">
    <source>
        <dbReference type="ARBA" id="ARBA00022691"/>
    </source>
</evidence>
<evidence type="ECO:0000259" key="6">
    <source>
        <dbReference type="Pfam" id="PF00590"/>
    </source>
</evidence>
<dbReference type="InterPro" id="IPR014777">
    <property type="entry name" value="4pyrrole_Mease_sub1"/>
</dbReference>
<dbReference type="Proteomes" id="UP001057375">
    <property type="component" value="Unassembled WGS sequence"/>
</dbReference>
<reference evidence="7" key="1">
    <citation type="submission" date="2022-03" db="EMBL/GenBank/DDBJ databases">
        <title>Draft genome sequence of Aduncisulcus paluster, a free-living microaerophilic Fornicata.</title>
        <authorList>
            <person name="Yuyama I."/>
            <person name="Kume K."/>
            <person name="Tamura T."/>
            <person name="Inagaki Y."/>
            <person name="Hashimoto T."/>
        </authorList>
    </citation>
    <scope>NUCLEOTIDE SEQUENCE</scope>
    <source>
        <strain evidence="7">NY0171</strain>
    </source>
</reference>
<evidence type="ECO:0000256" key="4">
    <source>
        <dbReference type="ARBA" id="ARBA00022679"/>
    </source>
</evidence>
<keyword evidence="4" id="KW-0808">Transferase</keyword>
<evidence type="ECO:0000256" key="3">
    <source>
        <dbReference type="ARBA" id="ARBA00022603"/>
    </source>
</evidence>
<keyword evidence="3" id="KW-0489">Methyltransferase</keyword>
<protein>
    <submittedName>
        <fullName evidence="7">Precorrin-6y C5,15-methyltransferase (Decarboxylating), CbiE subunit</fullName>
    </submittedName>
</protein>
<dbReference type="Gene3D" id="3.40.1010.10">
    <property type="entry name" value="Cobalt-precorrin-4 Transmethylase, Domain 1"/>
    <property type="match status" value="1"/>
</dbReference>
<dbReference type="EMBL" id="BQXS01001769">
    <property type="protein sequence ID" value="GKT31035.1"/>
    <property type="molecule type" value="Genomic_DNA"/>
</dbReference>
<accession>A0ABQ5KEQ7</accession>
<dbReference type="Pfam" id="PF00590">
    <property type="entry name" value="TP_methylase"/>
    <property type="match status" value="1"/>
</dbReference>